<proteinExistence type="predicted"/>
<dbReference type="EMBL" id="NBSK02000005">
    <property type="protein sequence ID" value="KAJ0206361.1"/>
    <property type="molecule type" value="Genomic_DNA"/>
</dbReference>
<dbReference type="PANTHER" id="PTHR33232:SF23">
    <property type="entry name" value="SIEVE ELEMENT OCCLUSION"/>
    <property type="match status" value="1"/>
</dbReference>
<dbReference type="InterPro" id="IPR039299">
    <property type="entry name" value="SEOA"/>
</dbReference>
<gene>
    <name evidence="2" type="ORF">LSAT_V11C500290750</name>
</gene>
<name>A0A9R1XBB7_LACSA</name>
<dbReference type="PANTHER" id="PTHR33232">
    <property type="entry name" value="PROTEIN SIEVE ELEMENT OCCLUSION B-LIKE"/>
    <property type="match status" value="1"/>
</dbReference>
<dbReference type="GO" id="GO:0010088">
    <property type="term" value="P:phloem development"/>
    <property type="evidence" value="ECO:0007669"/>
    <property type="project" value="InterPro"/>
</dbReference>
<protein>
    <recommendedName>
        <fullName evidence="1">Sieve element occlusion N-terminal domain-containing protein</fullName>
    </recommendedName>
</protein>
<dbReference type="Proteomes" id="UP000235145">
    <property type="component" value="Unassembled WGS sequence"/>
</dbReference>
<sequence length="87" mass="9830">MLINNERFIICSNKLLIAFKFLTVTDGHTTALALFHTVGNFHWDAKLVLTLAAFALNYGEFWLPAKIYSSNQLAKSMVILKQVPTIM</sequence>
<comment type="caution">
    <text evidence="2">The sequence shown here is derived from an EMBL/GenBank/DDBJ whole genome shotgun (WGS) entry which is preliminary data.</text>
</comment>
<dbReference type="Pfam" id="PF14576">
    <property type="entry name" value="SEO_N"/>
    <property type="match status" value="1"/>
</dbReference>
<evidence type="ECO:0000313" key="2">
    <source>
        <dbReference type="EMBL" id="KAJ0206361.1"/>
    </source>
</evidence>
<evidence type="ECO:0000313" key="3">
    <source>
        <dbReference type="Proteomes" id="UP000235145"/>
    </source>
</evidence>
<dbReference type="AlphaFoldDB" id="A0A9R1XBB7"/>
<organism evidence="2 3">
    <name type="scientific">Lactuca sativa</name>
    <name type="common">Garden lettuce</name>
    <dbReference type="NCBI Taxonomy" id="4236"/>
    <lineage>
        <taxon>Eukaryota</taxon>
        <taxon>Viridiplantae</taxon>
        <taxon>Streptophyta</taxon>
        <taxon>Embryophyta</taxon>
        <taxon>Tracheophyta</taxon>
        <taxon>Spermatophyta</taxon>
        <taxon>Magnoliopsida</taxon>
        <taxon>eudicotyledons</taxon>
        <taxon>Gunneridae</taxon>
        <taxon>Pentapetalae</taxon>
        <taxon>asterids</taxon>
        <taxon>campanulids</taxon>
        <taxon>Asterales</taxon>
        <taxon>Asteraceae</taxon>
        <taxon>Cichorioideae</taxon>
        <taxon>Cichorieae</taxon>
        <taxon>Lactucinae</taxon>
        <taxon>Lactuca</taxon>
    </lineage>
</organism>
<evidence type="ECO:0000259" key="1">
    <source>
        <dbReference type="Pfam" id="PF14576"/>
    </source>
</evidence>
<accession>A0A9R1XBB7</accession>
<keyword evidence="3" id="KW-1185">Reference proteome</keyword>
<reference evidence="2 3" key="1">
    <citation type="journal article" date="2017" name="Nat. Commun.">
        <title>Genome assembly with in vitro proximity ligation data and whole-genome triplication in lettuce.</title>
        <authorList>
            <person name="Reyes-Chin-Wo S."/>
            <person name="Wang Z."/>
            <person name="Yang X."/>
            <person name="Kozik A."/>
            <person name="Arikit S."/>
            <person name="Song C."/>
            <person name="Xia L."/>
            <person name="Froenicke L."/>
            <person name="Lavelle D.O."/>
            <person name="Truco M.J."/>
            <person name="Xia R."/>
            <person name="Zhu S."/>
            <person name="Xu C."/>
            <person name="Xu H."/>
            <person name="Xu X."/>
            <person name="Cox K."/>
            <person name="Korf I."/>
            <person name="Meyers B.C."/>
            <person name="Michelmore R.W."/>
        </authorList>
    </citation>
    <scope>NUCLEOTIDE SEQUENCE [LARGE SCALE GENOMIC DNA]</scope>
    <source>
        <strain evidence="3">cv. Salinas</strain>
        <tissue evidence="2">Seedlings</tissue>
    </source>
</reference>
<feature type="domain" description="Sieve element occlusion N-terminal" evidence="1">
    <location>
        <begin position="17"/>
        <end position="87"/>
    </location>
</feature>
<dbReference type="InterPro" id="IPR027942">
    <property type="entry name" value="SEO_N"/>
</dbReference>